<comment type="caution">
    <text evidence="9">The sequence shown here is derived from an EMBL/GenBank/DDBJ whole genome shotgun (WGS) entry which is preliminary data.</text>
</comment>
<keyword evidence="10" id="KW-1185">Reference proteome</keyword>
<dbReference type="Proteomes" id="UP000319769">
    <property type="component" value="Unassembled WGS sequence"/>
</dbReference>
<dbReference type="GO" id="GO:0005829">
    <property type="term" value="C:cytosol"/>
    <property type="evidence" value="ECO:0007669"/>
    <property type="project" value="TreeGrafter"/>
</dbReference>
<evidence type="ECO:0000259" key="8">
    <source>
        <dbReference type="PROSITE" id="PS51177"/>
    </source>
</evidence>
<accession>A0A5N0VMI2</accession>
<dbReference type="CDD" id="cd00402">
    <property type="entry name" value="Riboflavin_synthase_like"/>
    <property type="match status" value="1"/>
</dbReference>
<dbReference type="PANTHER" id="PTHR21327">
    <property type="entry name" value="GTP CYCLOHYDROLASE II-RELATED"/>
    <property type="match status" value="1"/>
</dbReference>
<evidence type="ECO:0000313" key="9">
    <source>
        <dbReference type="EMBL" id="KAA9166380.1"/>
    </source>
</evidence>
<comment type="function">
    <text evidence="1">Catalyzes the conversion of D-ribulose 5-phosphate to formate and 3,4-dihydroxy-2-butanone 4-phosphate.</text>
</comment>
<dbReference type="Pfam" id="PF00926">
    <property type="entry name" value="DHBP_synthase"/>
    <property type="match status" value="1"/>
</dbReference>
<evidence type="ECO:0000256" key="5">
    <source>
        <dbReference type="ARBA" id="ARBA00022723"/>
    </source>
</evidence>
<gene>
    <name evidence="9" type="ORF">FPZ12_002115</name>
</gene>
<reference evidence="9" key="1">
    <citation type="submission" date="2019-09" db="EMBL/GenBank/DDBJ databases">
        <authorList>
            <person name="Teo W.F.A."/>
            <person name="Duangmal K."/>
        </authorList>
    </citation>
    <scope>NUCLEOTIDE SEQUENCE [LARGE SCALE GENOMIC DNA]</scope>
    <source>
        <strain evidence="9">K81G1</strain>
    </source>
</reference>
<evidence type="ECO:0000256" key="1">
    <source>
        <dbReference type="ARBA" id="ARBA00002284"/>
    </source>
</evidence>
<evidence type="ECO:0000256" key="2">
    <source>
        <dbReference type="ARBA" id="ARBA00004904"/>
    </source>
</evidence>
<organism evidence="9 10">
    <name type="scientific">Amycolatopsis acidicola</name>
    <dbReference type="NCBI Taxonomy" id="2596893"/>
    <lineage>
        <taxon>Bacteria</taxon>
        <taxon>Bacillati</taxon>
        <taxon>Actinomycetota</taxon>
        <taxon>Actinomycetes</taxon>
        <taxon>Pseudonocardiales</taxon>
        <taxon>Pseudonocardiaceae</taxon>
        <taxon>Amycolatopsis</taxon>
    </lineage>
</organism>
<dbReference type="GO" id="GO:0008686">
    <property type="term" value="F:3,4-dihydroxy-2-butanone-4-phosphate synthase activity"/>
    <property type="evidence" value="ECO:0007669"/>
    <property type="project" value="UniProtKB-EC"/>
</dbReference>
<evidence type="ECO:0000256" key="4">
    <source>
        <dbReference type="ARBA" id="ARBA00022619"/>
    </source>
</evidence>
<keyword evidence="4" id="KW-0686">Riboflavin biosynthesis</keyword>
<dbReference type="Pfam" id="PF00677">
    <property type="entry name" value="Lum_binding"/>
    <property type="match status" value="1"/>
</dbReference>
<comment type="pathway">
    <text evidence="2">Cofactor biosynthesis; riboflavin biosynthesis; 2-hydroxy-3-oxobutyl phosphate from D-ribulose 5-phosphate: step 1/1.</text>
</comment>
<dbReference type="InterPro" id="IPR017938">
    <property type="entry name" value="Riboflavin_synthase-like_b-brl"/>
</dbReference>
<dbReference type="SUPFAM" id="SSF55821">
    <property type="entry name" value="YrdC/RibB"/>
    <property type="match status" value="1"/>
</dbReference>
<dbReference type="InterPro" id="IPR026017">
    <property type="entry name" value="Lumazine-bd_dom"/>
</dbReference>
<evidence type="ECO:0000256" key="6">
    <source>
        <dbReference type="ARBA" id="ARBA00022737"/>
    </source>
</evidence>
<dbReference type="RefSeq" id="WP_144761034.1">
    <property type="nucleotide sequence ID" value="NZ_VMNW02000002.1"/>
</dbReference>
<dbReference type="Gene3D" id="3.90.870.10">
    <property type="entry name" value="DHBP synthase"/>
    <property type="match status" value="1"/>
</dbReference>
<evidence type="ECO:0000313" key="10">
    <source>
        <dbReference type="Proteomes" id="UP000319769"/>
    </source>
</evidence>
<dbReference type="AlphaFoldDB" id="A0A5N0VMI2"/>
<feature type="repeat" description="Lumazine-binding" evidence="7">
    <location>
        <begin position="23"/>
        <end position="119"/>
    </location>
</feature>
<dbReference type="OrthoDB" id="9793111at2"/>
<feature type="domain" description="Lumazine-binding" evidence="8">
    <location>
        <begin position="23"/>
        <end position="119"/>
    </location>
</feature>
<dbReference type="PROSITE" id="PS51177">
    <property type="entry name" value="LUMAZINE_BIND"/>
    <property type="match status" value="1"/>
</dbReference>
<proteinExistence type="predicted"/>
<evidence type="ECO:0000256" key="3">
    <source>
        <dbReference type="ARBA" id="ARBA00012153"/>
    </source>
</evidence>
<name>A0A5N0VMI2_9PSEU</name>
<dbReference type="PANTHER" id="PTHR21327:SF18">
    <property type="entry name" value="3,4-DIHYDROXY-2-BUTANONE 4-PHOSPHATE SYNTHASE"/>
    <property type="match status" value="1"/>
</dbReference>
<protein>
    <recommendedName>
        <fullName evidence="3">3,4-dihydroxy-2-butanone-4-phosphate synthase</fullName>
        <ecNumber evidence="3">4.1.99.12</ecNumber>
    </recommendedName>
</protein>
<keyword evidence="5" id="KW-0479">Metal-binding</keyword>
<dbReference type="InterPro" id="IPR001783">
    <property type="entry name" value="Lumazine-bd"/>
</dbReference>
<dbReference type="SUPFAM" id="SSF63380">
    <property type="entry name" value="Riboflavin synthase domain-like"/>
    <property type="match status" value="1"/>
</dbReference>
<sequence>MEPGVAVNLEPPLCLGDPLDGHLVQGSVDAVGKVLRVDDEGVGRQLWIRPPGRVLAQLAGKAPIAVDGVSVTVAEVLRDRFSVVLLPSTAADTTLGALGAGDRVNLEADLVARLVARRGPAAARDVDAVVTGLPWAGHIGGRTGVDKVVRQLSAGGRVLVWDAETEAEADVIFAGTRLKPAAYRFLLTQVCGFPAVPCAPEVLERTGIELIPGGGDRHGTAFCVPVDLAEGTGTGVSAAERAATVRKLADPGVVPADFLRPGHVSPLRAKPGLLGERQGHTEATVALCVGAGLAPVGVCCEVMNPDGTMASPADAEIAALRWGMPLAVTA</sequence>
<evidence type="ECO:0000256" key="7">
    <source>
        <dbReference type="PROSITE-ProRule" id="PRU00524"/>
    </source>
</evidence>
<dbReference type="UniPathway" id="UPA00275">
    <property type="reaction ID" value="UER00399"/>
</dbReference>
<dbReference type="EC" id="4.1.99.12" evidence="3"/>
<dbReference type="InterPro" id="IPR000422">
    <property type="entry name" value="DHBP_synthase_RibB"/>
</dbReference>
<dbReference type="GO" id="GO:0046872">
    <property type="term" value="F:metal ion binding"/>
    <property type="evidence" value="ECO:0007669"/>
    <property type="project" value="UniProtKB-KW"/>
</dbReference>
<dbReference type="InterPro" id="IPR023366">
    <property type="entry name" value="ATP_synth_asu-like_sf"/>
</dbReference>
<dbReference type="GO" id="GO:0009231">
    <property type="term" value="P:riboflavin biosynthetic process"/>
    <property type="evidence" value="ECO:0007669"/>
    <property type="project" value="UniProtKB-UniPathway"/>
</dbReference>
<dbReference type="InterPro" id="IPR017945">
    <property type="entry name" value="DHBP_synth_RibB-like_a/b_dom"/>
</dbReference>
<dbReference type="EMBL" id="VMNW02000002">
    <property type="protein sequence ID" value="KAA9166380.1"/>
    <property type="molecule type" value="Genomic_DNA"/>
</dbReference>
<keyword evidence="6" id="KW-0677">Repeat</keyword>
<dbReference type="Gene3D" id="2.40.30.20">
    <property type="match status" value="1"/>
</dbReference>